<dbReference type="GO" id="GO:0005886">
    <property type="term" value="C:plasma membrane"/>
    <property type="evidence" value="ECO:0007669"/>
    <property type="project" value="TreeGrafter"/>
</dbReference>
<dbReference type="GO" id="GO:0005737">
    <property type="term" value="C:cytoplasm"/>
    <property type="evidence" value="ECO:0007669"/>
    <property type="project" value="TreeGrafter"/>
</dbReference>
<dbReference type="AlphaFoldDB" id="A0A1Y5RA24"/>
<sequence>MTGFPLGEHTPVEHATELPKEVDVAIVGGGIIGVMTGYFLARQGTRVALLEKGRVAAEQSSRNWGWVRLTGRDADELPVMVEANRLWQQLQKDTGEDLGLTQCGISYLADKPKQLAEYEDWLGQARANGIDSRMMGADEVAQMLPGVTRRYLGALHTPSDFRAEPWVAVPALARAAVRAGVAVIEDCAVRGLDIAAGRVAGVITEKGRIRADRVVVAGGSWSSLLLRRHSVIIPQLAVRATVVATEPVADVFGGAAADSDLAWRRRADGGYTLAPSDAHDLYIGPDSLRALPKYLKVLMQDPFSRRYLPAAPKGYPDGWGTARRWALDEPSPFEAMRVLNPAPNRRTVARVMDLFQAHYPGLGKVGLKASWAGMIDVMPDVVPVVDRVDALPGLHICTGMCGHGFGIGPAFGRVMADLVNGRDLGHDMTRFRFGRFADGSKLVPGPGL</sequence>
<dbReference type="RefSeq" id="WP_085890332.1">
    <property type="nucleotide sequence ID" value="NZ_FWFL01000001.1"/>
</dbReference>
<accession>A0A1Y5RA24</accession>
<dbReference type="EC" id="1.5.3.-" evidence="4"/>
<evidence type="ECO:0000313" key="5">
    <source>
        <dbReference type="Proteomes" id="UP000193827"/>
    </source>
</evidence>
<dbReference type="SUPFAM" id="SSF51905">
    <property type="entry name" value="FAD/NAD(P)-binding domain"/>
    <property type="match status" value="1"/>
</dbReference>
<evidence type="ECO:0000256" key="2">
    <source>
        <dbReference type="ARBA" id="ARBA00023002"/>
    </source>
</evidence>
<evidence type="ECO:0000313" key="4">
    <source>
        <dbReference type="EMBL" id="SLN09600.1"/>
    </source>
</evidence>
<dbReference type="PANTHER" id="PTHR13847">
    <property type="entry name" value="SARCOSINE DEHYDROGENASE-RELATED"/>
    <property type="match status" value="1"/>
</dbReference>
<dbReference type="InterPro" id="IPR036188">
    <property type="entry name" value="FAD/NAD-bd_sf"/>
</dbReference>
<evidence type="ECO:0000259" key="3">
    <source>
        <dbReference type="Pfam" id="PF01266"/>
    </source>
</evidence>
<dbReference type="OrthoDB" id="9787190at2"/>
<dbReference type="Pfam" id="PF01266">
    <property type="entry name" value="DAO"/>
    <property type="match status" value="1"/>
</dbReference>
<gene>
    <name evidence="4" type="primary">solA</name>
    <name evidence="4" type="ORF">PEL8287_00044</name>
</gene>
<dbReference type="EMBL" id="FWFL01000001">
    <property type="protein sequence ID" value="SLN09600.1"/>
    <property type="molecule type" value="Genomic_DNA"/>
</dbReference>
<feature type="domain" description="FAD dependent oxidoreductase" evidence="3">
    <location>
        <begin position="23"/>
        <end position="418"/>
    </location>
</feature>
<dbReference type="GO" id="GO:0055130">
    <property type="term" value="P:D-alanine catabolic process"/>
    <property type="evidence" value="ECO:0007669"/>
    <property type="project" value="TreeGrafter"/>
</dbReference>
<keyword evidence="5" id="KW-1185">Reference proteome</keyword>
<comment type="similarity">
    <text evidence="1">Belongs to the DadA oxidoreductase family.</text>
</comment>
<protein>
    <submittedName>
        <fullName evidence="4">N-methyl-L-tryptophan oxidase</fullName>
        <ecNumber evidence="4">1.5.3.-</ecNumber>
    </submittedName>
</protein>
<reference evidence="4 5" key="1">
    <citation type="submission" date="2017-03" db="EMBL/GenBank/DDBJ databases">
        <authorList>
            <person name="Afonso C.L."/>
            <person name="Miller P.J."/>
            <person name="Scott M.A."/>
            <person name="Spackman E."/>
            <person name="Goraichik I."/>
            <person name="Dimitrov K.M."/>
            <person name="Suarez D.L."/>
            <person name="Swayne D.E."/>
        </authorList>
    </citation>
    <scope>NUCLEOTIDE SEQUENCE [LARGE SCALE GENOMIC DNA]</scope>
    <source>
        <strain evidence="4 5">CECT 8287</strain>
    </source>
</reference>
<name>A0A1Y5RA24_9RHOB</name>
<dbReference type="PANTHER" id="PTHR13847:SF280">
    <property type="entry name" value="D-AMINO ACID DEHYDROGENASE"/>
    <property type="match status" value="1"/>
</dbReference>
<dbReference type="GO" id="GO:0008718">
    <property type="term" value="F:D-amino-acid dehydrogenase activity"/>
    <property type="evidence" value="ECO:0007669"/>
    <property type="project" value="TreeGrafter"/>
</dbReference>
<dbReference type="Proteomes" id="UP000193827">
    <property type="component" value="Unassembled WGS sequence"/>
</dbReference>
<evidence type="ECO:0000256" key="1">
    <source>
        <dbReference type="ARBA" id="ARBA00009410"/>
    </source>
</evidence>
<dbReference type="InterPro" id="IPR006076">
    <property type="entry name" value="FAD-dep_OxRdtase"/>
</dbReference>
<organism evidence="4 5">
    <name type="scientific">Roseovarius litorisediminis</name>
    <dbReference type="NCBI Taxonomy" id="1312363"/>
    <lineage>
        <taxon>Bacteria</taxon>
        <taxon>Pseudomonadati</taxon>
        <taxon>Pseudomonadota</taxon>
        <taxon>Alphaproteobacteria</taxon>
        <taxon>Rhodobacterales</taxon>
        <taxon>Roseobacteraceae</taxon>
        <taxon>Roseovarius</taxon>
    </lineage>
</organism>
<dbReference type="Gene3D" id="3.50.50.60">
    <property type="entry name" value="FAD/NAD(P)-binding domain"/>
    <property type="match status" value="2"/>
</dbReference>
<proteinExistence type="inferred from homology"/>
<keyword evidence="2 4" id="KW-0560">Oxidoreductase</keyword>
<dbReference type="Gene3D" id="3.30.9.10">
    <property type="entry name" value="D-Amino Acid Oxidase, subunit A, domain 2"/>
    <property type="match status" value="2"/>
</dbReference>